<dbReference type="RefSeq" id="WP_141148362.1">
    <property type="nucleotide sequence ID" value="NZ_VHLG01000003.1"/>
</dbReference>
<comment type="cofactor">
    <cofactor evidence="1">
        <name>Mg(2+)</name>
        <dbReference type="ChEBI" id="CHEBI:18420"/>
    </cofactor>
</comment>
<evidence type="ECO:0000256" key="1">
    <source>
        <dbReference type="ARBA" id="ARBA00001946"/>
    </source>
</evidence>
<evidence type="ECO:0000256" key="4">
    <source>
        <dbReference type="ARBA" id="ARBA00022842"/>
    </source>
</evidence>
<keyword evidence="5" id="KW-0119">Carbohydrate metabolism</keyword>
<dbReference type="OrthoDB" id="9774177at2"/>
<gene>
    <name evidence="6" type="ORF">FJU08_07530</name>
</gene>
<dbReference type="PANTHER" id="PTHR31609:SF1">
    <property type="entry name" value="CARBOHYDRATE DEACETYLASE"/>
    <property type="match status" value="1"/>
</dbReference>
<dbReference type="GO" id="GO:0016787">
    <property type="term" value="F:hydrolase activity"/>
    <property type="evidence" value="ECO:0007669"/>
    <property type="project" value="UniProtKB-KW"/>
</dbReference>
<dbReference type="Gene3D" id="3.20.20.370">
    <property type="entry name" value="Glycoside hydrolase/deacetylase"/>
    <property type="match status" value="1"/>
</dbReference>
<dbReference type="AlphaFoldDB" id="A0A506UB51"/>
<accession>A0A506UB51</accession>
<sequence>MIIADDFGLGRMHDAVILSLIAEGRIDGTSVMIDGAMTAADIATLRALRDDGARIGLHLNLTHDFDVSFPSMPLGALMKASLSRRLPAVFGADFQRQTARFVEVFGGLPDYYDGHQHCHCLPGLSRIAAALPGAGVAWMRVPLPATPSGLWANMRAGGFKVAVIAALAWRARTHFRKAGFATNSDFSGFLRLDDPDAVAVWLPRLMAAAAGEGLIMTHPGAVDDPSQCEGHAARSRAVEARLLRRPTAPARKSESIFGKHDA</sequence>
<dbReference type="EMBL" id="VHLG01000003">
    <property type="protein sequence ID" value="TPW31593.1"/>
    <property type="molecule type" value="Genomic_DNA"/>
</dbReference>
<keyword evidence="3" id="KW-0378">Hydrolase</keyword>
<dbReference type="GO" id="GO:0046872">
    <property type="term" value="F:metal ion binding"/>
    <property type="evidence" value="ECO:0007669"/>
    <property type="project" value="UniProtKB-KW"/>
</dbReference>
<keyword evidence="7" id="KW-1185">Reference proteome</keyword>
<evidence type="ECO:0000256" key="2">
    <source>
        <dbReference type="ARBA" id="ARBA00022723"/>
    </source>
</evidence>
<proteinExistence type="predicted"/>
<evidence type="ECO:0000313" key="7">
    <source>
        <dbReference type="Proteomes" id="UP000318801"/>
    </source>
</evidence>
<dbReference type="GO" id="GO:0019213">
    <property type="term" value="F:deacetylase activity"/>
    <property type="evidence" value="ECO:0007669"/>
    <property type="project" value="TreeGrafter"/>
</dbReference>
<dbReference type="PANTHER" id="PTHR31609">
    <property type="entry name" value="YDJC DEACETYLASE FAMILY MEMBER"/>
    <property type="match status" value="1"/>
</dbReference>
<reference evidence="6 7" key="1">
    <citation type="submission" date="2019-06" db="EMBL/GenBank/DDBJ databases">
        <authorList>
            <person name="Li M."/>
        </authorList>
    </citation>
    <scope>NUCLEOTIDE SEQUENCE [LARGE SCALE GENOMIC DNA]</scope>
    <source>
        <strain evidence="6 7">BGMRC2036</strain>
    </source>
</reference>
<comment type="caution">
    <text evidence="6">The sequence shown here is derived from an EMBL/GenBank/DDBJ whole genome shotgun (WGS) entry which is preliminary data.</text>
</comment>
<dbReference type="Pfam" id="PF04794">
    <property type="entry name" value="YdjC"/>
    <property type="match status" value="1"/>
</dbReference>
<protein>
    <submittedName>
        <fullName evidence="6">ChbG/HpnK family deacetylase</fullName>
    </submittedName>
</protein>
<organism evidence="6 7">
    <name type="scientific">Martelella alba</name>
    <dbReference type="NCBI Taxonomy" id="2590451"/>
    <lineage>
        <taxon>Bacteria</taxon>
        <taxon>Pseudomonadati</taxon>
        <taxon>Pseudomonadota</taxon>
        <taxon>Alphaproteobacteria</taxon>
        <taxon>Hyphomicrobiales</taxon>
        <taxon>Aurantimonadaceae</taxon>
        <taxon>Martelella</taxon>
    </lineage>
</organism>
<dbReference type="InterPro" id="IPR006879">
    <property type="entry name" value="YdjC-like"/>
</dbReference>
<dbReference type="SUPFAM" id="SSF88713">
    <property type="entry name" value="Glycoside hydrolase/deacetylase"/>
    <property type="match status" value="1"/>
</dbReference>
<evidence type="ECO:0000256" key="5">
    <source>
        <dbReference type="ARBA" id="ARBA00023277"/>
    </source>
</evidence>
<dbReference type="Proteomes" id="UP000318801">
    <property type="component" value="Unassembled WGS sequence"/>
</dbReference>
<keyword evidence="2" id="KW-0479">Metal-binding</keyword>
<keyword evidence="4" id="KW-0460">Magnesium</keyword>
<evidence type="ECO:0000313" key="6">
    <source>
        <dbReference type="EMBL" id="TPW31593.1"/>
    </source>
</evidence>
<dbReference type="GO" id="GO:0005975">
    <property type="term" value="P:carbohydrate metabolic process"/>
    <property type="evidence" value="ECO:0007669"/>
    <property type="project" value="InterPro"/>
</dbReference>
<dbReference type="CDD" id="cd10807">
    <property type="entry name" value="YdjC_like_3"/>
    <property type="match status" value="1"/>
</dbReference>
<dbReference type="InterPro" id="IPR011330">
    <property type="entry name" value="Glyco_hydro/deAcase_b/a-brl"/>
</dbReference>
<evidence type="ECO:0000256" key="3">
    <source>
        <dbReference type="ARBA" id="ARBA00022801"/>
    </source>
</evidence>
<name>A0A506UB51_9HYPH</name>